<keyword evidence="3" id="KW-1185">Reference proteome</keyword>
<protein>
    <recommendedName>
        <fullName evidence="1">Cupin type-2 domain-containing protein</fullName>
    </recommendedName>
</protein>
<feature type="domain" description="Cupin type-2" evidence="1">
    <location>
        <begin position="45"/>
        <end position="107"/>
    </location>
</feature>
<organism evidence="2 3">
    <name type="scientific">Cypionkella aquatica</name>
    <dbReference type="NCBI Taxonomy" id="1756042"/>
    <lineage>
        <taxon>Bacteria</taxon>
        <taxon>Pseudomonadati</taxon>
        <taxon>Pseudomonadota</taxon>
        <taxon>Alphaproteobacteria</taxon>
        <taxon>Rhodobacterales</taxon>
        <taxon>Paracoccaceae</taxon>
        <taxon>Cypionkella</taxon>
    </lineage>
</organism>
<name>A0AA37TNL9_9RHOB</name>
<sequence length="124" mass="13226">MTAVMVDQSNLSAEAWADPARGSIQWKTLISGDVTATDSLVCGIAIMAAGDTFALHSHPQPELYFGLEGEVDVSIDGVLHRLKPGVALFIPGAAVHGVLAAHQSVRWFYTFATDSFADVSYTFV</sequence>
<proteinExistence type="predicted"/>
<evidence type="ECO:0000313" key="2">
    <source>
        <dbReference type="EMBL" id="GLS85034.1"/>
    </source>
</evidence>
<dbReference type="AlphaFoldDB" id="A0AA37TNL9"/>
<reference evidence="2 3" key="1">
    <citation type="journal article" date="2014" name="Int. J. Syst. Evol. Microbiol.">
        <title>Complete genome sequence of Corynebacterium casei LMG S-19264T (=DSM 44701T), isolated from a smear-ripened cheese.</title>
        <authorList>
            <consortium name="US DOE Joint Genome Institute (JGI-PGF)"/>
            <person name="Walter F."/>
            <person name="Albersmeier A."/>
            <person name="Kalinowski J."/>
            <person name="Ruckert C."/>
        </authorList>
    </citation>
    <scope>NUCLEOTIDE SEQUENCE [LARGE SCALE GENOMIC DNA]</scope>
    <source>
        <strain evidence="2 3">NBRC 111766</strain>
    </source>
</reference>
<evidence type="ECO:0000259" key="1">
    <source>
        <dbReference type="Pfam" id="PF07883"/>
    </source>
</evidence>
<dbReference type="RefSeq" id="WP_284323274.1">
    <property type="nucleotide sequence ID" value="NZ_BSPP01000001.1"/>
</dbReference>
<dbReference type="InterPro" id="IPR011051">
    <property type="entry name" value="RmlC_Cupin_sf"/>
</dbReference>
<comment type="caution">
    <text evidence="2">The sequence shown here is derived from an EMBL/GenBank/DDBJ whole genome shotgun (WGS) entry which is preliminary data.</text>
</comment>
<dbReference type="EMBL" id="BSPP01000001">
    <property type="protein sequence ID" value="GLS85034.1"/>
    <property type="molecule type" value="Genomic_DNA"/>
</dbReference>
<evidence type="ECO:0000313" key="3">
    <source>
        <dbReference type="Proteomes" id="UP001157355"/>
    </source>
</evidence>
<dbReference type="InterPro" id="IPR013096">
    <property type="entry name" value="Cupin_2"/>
</dbReference>
<dbReference type="Proteomes" id="UP001157355">
    <property type="component" value="Unassembled WGS sequence"/>
</dbReference>
<gene>
    <name evidence="2" type="ORF">GCM10010873_00070</name>
</gene>
<dbReference type="SUPFAM" id="SSF51182">
    <property type="entry name" value="RmlC-like cupins"/>
    <property type="match status" value="1"/>
</dbReference>
<accession>A0AA37TNL9</accession>
<dbReference type="InterPro" id="IPR014710">
    <property type="entry name" value="RmlC-like_jellyroll"/>
</dbReference>
<dbReference type="Pfam" id="PF07883">
    <property type="entry name" value="Cupin_2"/>
    <property type="match status" value="1"/>
</dbReference>
<dbReference type="Gene3D" id="2.60.120.10">
    <property type="entry name" value="Jelly Rolls"/>
    <property type="match status" value="1"/>
</dbReference>